<dbReference type="EMBL" id="FQVT01000002">
    <property type="protein sequence ID" value="SHF75179.1"/>
    <property type="molecule type" value="Genomic_DNA"/>
</dbReference>
<reference evidence="2" key="1">
    <citation type="submission" date="2016-11" db="EMBL/GenBank/DDBJ databases">
        <authorList>
            <person name="Varghese N."/>
            <person name="Submissions S."/>
        </authorList>
    </citation>
    <scope>NUCLEOTIDE SEQUENCE [LARGE SCALE GENOMIC DNA]</scope>
    <source>
        <strain evidence="2">DSM 24579</strain>
    </source>
</reference>
<accession>A0A1M5E7E9</accession>
<dbReference type="AlphaFoldDB" id="A0A1M5E7E9"/>
<dbReference type="InterPro" id="IPR008651">
    <property type="entry name" value="Uncharacterised_HicB"/>
</dbReference>
<dbReference type="RefSeq" id="WP_072877362.1">
    <property type="nucleotide sequence ID" value="NZ_FQVT01000002.1"/>
</dbReference>
<evidence type="ECO:0000313" key="1">
    <source>
        <dbReference type="EMBL" id="SHF75179.1"/>
    </source>
</evidence>
<name>A0A1M5E7E9_SALEC</name>
<dbReference type="Proteomes" id="UP000183945">
    <property type="component" value="Unassembled WGS sequence"/>
</dbReference>
<dbReference type="OrthoDB" id="5297106at2"/>
<evidence type="ECO:0000313" key="2">
    <source>
        <dbReference type="Proteomes" id="UP000183945"/>
    </source>
</evidence>
<protein>
    <submittedName>
        <fullName evidence="1">Predicted nuclease of the RNAse H fold, HicB family</fullName>
    </submittedName>
</protein>
<keyword evidence="2" id="KW-1185">Reference proteome</keyword>
<proteinExistence type="predicted"/>
<gene>
    <name evidence="1" type="ORF">SAMN05444483_102266</name>
</gene>
<organism evidence="1 2">
    <name type="scientific">Salegentibacter echinorum</name>
    <dbReference type="NCBI Taxonomy" id="1073325"/>
    <lineage>
        <taxon>Bacteria</taxon>
        <taxon>Pseudomonadati</taxon>
        <taxon>Bacteroidota</taxon>
        <taxon>Flavobacteriia</taxon>
        <taxon>Flavobacteriales</taxon>
        <taxon>Flavobacteriaceae</taxon>
        <taxon>Salegentibacter</taxon>
    </lineage>
</organism>
<dbReference type="Pfam" id="PF05534">
    <property type="entry name" value="HicB"/>
    <property type="match status" value="1"/>
</dbReference>
<dbReference type="SUPFAM" id="SSF143100">
    <property type="entry name" value="TTHA1013/TTHA0281-like"/>
    <property type="match status" value="1"/>
</dbReference>
<dbReference type="InterPro" id="IPR035069">
    <property type="entry name" value="TTHA1013/TTHA0281-like"/>
</dbReference>
<sequence>MKNYLEYKGYIGTVEFSADDKVFFGKIQGMNDLVLFEGESVSELENSFKESVDDYLETCKELGKEPNKAFKGSFNVRVNKKVHQKLFMLAAKKGMNLNQLVNKSLNFTVENEEAVLE</sequence>